<accession>A0A6G5A1A3</accession>
<dbReference type="AlphaFoldDB" id="A0A6G5A1A3"/>
<proteinExistence type="predicted"/>
<dbReference type="EMBL" id="GIKN01002532">
    <property type="protein sequence ID" value="NIE44805.1"/>
    <property type="molecule type" value="Transcribed_RNA"/>
</dbReference>
<name>A0A6G5A1A3_RHIMP</name>
<protein>
    <submittedName>
        <fullName evidence="1">Putative secreted protein</fullName>
    </submittedName>
</protein>
<reference evidence="1" key="1">
    <citation type="submission" date="2020-03" db="EMBL/GenBank/DDBJ databases">
        <title>A transcriptome and proteome of the tick Rhipicephalus microplus shaped by the genetic composition of its hosts and developmental stage.</title>
        <authorList>
            <person name="Garcia G.R."/>
            <person name="Ribeiro J.M.C."/>
            <person name="Maruyama S.R."/>
            <person name="Gardinasse L.G."/>
            <person name="Nelson K."/>
            <person name="Ferreira B.R."/>
            <person name="Andrade T.G."/>
            <person name="Santos I.K.F.M."/>
        </authorList>
    </citation>
    <scope>NUCLEOTIDE SEQUENCE</scope>
    <source>
        <strain evidence="1">NSGR</strain>
        <tissue evidence="1">Salivary glands</tissue>
    </source>
</reference>
<sequence>MSSLFCTLFFTDVATFTSCLKECNKIHHMIVASAASNYCMKCNILILYLSPWGCALTMYIDGNNDAKNNLLYGKRKLYLFVYIKQIQTYV</sequence>
<organism evidence="1">
    <name type="scientific">Rhipicephalus microplus</name>
    <name type="common">Cattle tick</name>
    <name type="synonym">Boophilus microplus</name>
    <dbReference type="NCBI Taxonomy" id="6941"/>
    <lineage>
        <taxon>Eukaryota</taxon>
        <taxon>Metazoa</taxon>
        <taxon>Ecdysozoa</taxon>
        <taxon>Arthropoda</taxon>
        <taxon>Chelicerata</taxon>
        <taxon>Arachnida</taxon>
        <taxon>Acari</taxon>
        <taxon>Parasitiformes</taxon>
        <taxon>Ixodida</taxon>
        <taxon>Ixodoidea</taxon>
        <taxon>Ixodidae</taxon>
        <taxon>Rhipicephalinae</taxon>
        <taxon>Rhipicephalus</taxon>
        <taxon>Boophilus</taxon>
    </lineage>
</organism>
<evidence type="ECO:0000313" key="1">
    <source>
        <dbReference type="EMBL" id="NIE44805.1"/>
    </source>
</evidence>